<feature type="compositionally biased region" description="Low complexity" evidence="1">
    <location>
        <begin position="110"/>
        <end position="120"/>
    </location>
</feature>
<sequence length="476" mass="51672">MEKVFGWLTDHMPAWLLASLLVFVALIALGVFLAAFWQGRALTLFGVSIGARLGKGQGEGDPETPADQEVESLRAGDAPPSLTVSPPTVPSSNAPPSPEPTLGNQAIIEPPRTAPAQPAAPRLAGWERLALVSHDKTFGIAHLIREVAEVVRAPGGAAVVGLSGDGGIGKTTLAYEVARQCDDGAAFTEIVWASAKDAHMSVRTAGDGVIGTINWQDVVRSIVLQLGADPGPNSALWDRQLSGRLGQAGEHERFLLVLDNLENLQDAEATVDKLLKSGFSRPHKVLVTTRFSLPLRNLAASRNIAVPPLSERAAMELIRHVGDLSNAITQASQRDLARIVETAEGNPYLIKLIVGLYQEEQRPLKMVIDELIEQGRRSENPDDAGAQVRDYLYTQSLERLEHRFNAEIQESLIAAFRNRPKGDAVKYEDLKQLSGISDDEVFGKALTMACRLNLVRVTEPDKRYSIHSLLYEFLTG</sequence>
<dbReference type="InterPro" id="IPR027417">
    <property type="entry name" value="P-loop_NTPase"/>
</dbReference>
<dbReference type="Proteomes" id="UP001501020">
    <property type="component" value="Unassembled WGS sequence"/>
</dbReference>
<dbReference type="PANTHER" id="PTHR36766">
    <property type="entry name" value="PLANT BROAD-SPECTRUM MILDEW RESISTANCE PROTEIN RPW8"/>
    <property type="match status" value="1"/>
</dbReference>
<gene>
    <name evidence="4" type="ORF">GCM10009727_63190</name>
</gene>
<evidence type="ECO:0000313" key="5">
    <source>
        <dbReference type="Proteomes" id="UP001501020"/>
    </source>
</evidence>
<feature type="region of interest" description="Disordered" evidence="1">
    <location>
        <begin position="76"/>
        <end position="120"/>
    </location>
</feature>
<feature type="compositionally biased region" description="Pro residues" evidence="1">
    <location>
        <begin position="87"/>
        <end position="99"/>
    </location>
</feature>
<dbReference type="SUPFAM" id="SSF52540">
    <property type="entry name" value="P-loop containing nucleoside triphosphate hydrolases"/>
    <property type="match status" value="1"/>
</dbReference>
<feature type="transmembrane region" description="Helical" evidence="2">
    <location>
        <begin position="12"/>
        <end position="37"/>
    </location>
</feature>
<dbReference type="Gene3D" id="3.40.50.300">
    <property type="entry name" value="P-loop containing nucleotide triphosphate hydrolases"/>
    <property type="match status" value="1"/>
</dbReference>
<evidence type="ECO:0000256" key="1">
    <source>
        <dbReference type="SAM" id="MobiDB-lite"/>
    </source>
</evidence>
<dbReference type="InterPro" id="IPR002182">
    <property type="entry name" value="NB-ARC"/>
</dbReference>
<reference evidence="4 5" key="1">
    <citation type="journal article" date="2019" name="Int. J. Syst. Evol. Microbiol.">
        <title>The Global Catalogue of Microorganisms (GCM) 10K type strain sequencing project: providing services to taxonomists for standard genome sequencing and annotation.</title>
        <authorList>
            <consortium name="The Broad Institute Genomics Platform"/>
            <consortium name="The Broad Institute Genome Sequencing Center for Infectious Disease"/>
            <person name="Wu L."/>
            <person name="Ma J."/>
        </authorList>
    </citation>
    <scope>NUCLEOTIDE SEQUENCE [LARGE SCALE GENOMIC DNA]</scope>
    <source>
        <strain evidence="4 5">JCM 13850</strain>
    </source>
</reference>
<organism evidence="4 5">
    <name type="scientific">Actinomadura napierensis</name>
    <dbReference type="NCBI Taxonomy" id="267854"/>
    <lineage>
        <taxon>Bacteria</taxon>
        <taxon>Bacillati</taxon>
        <taxon>Actinomycetota</taxon>
        <taxon>Actinomycetes</taxon>
        <taxon>Streptosporangiales</taxon>
        <taxon>Thermomonosporaceae</taxon>
        <taxon>Actinomadura</taxon>
    </lineage>
</organism>
<comment type="caution">
    <text evidence="4">The sequence shown here is derived from an EMBL/GenBank/DDBJ whole genome shotgun (WGS) entry which is preliminary data.</text>
</comment>
<evidence type="ECO:0000313" key="4">
    <source>
        <dbReference type="EMBL" id="GAA2155355.1"/>
    </source>
</evidence>
<evidence type="ECO:0000256" key="2">
    <source>
        <dbReference type="SAM" id="Phobius"/>
    </source>
</evidence>
<accession>A0ABN3A7A9</accession>
<dbReference type="EMBL" id="BAAAMR010000068">
    <property type="protein sequence ID" value="GAA2155355.1"/>
    <property type="molecule type" value="Genomic_DNA"/>
</dbReference>
<protein>
    <recommendedName>
        <fullName evidence="3">NB-ARC domain-containing protein</fullName>
    </recommendedName>
</protein>
<keyword evidence="2" id="KW-0472">Membrane</keyword>
<dbReference type="Pfam" id="PF00931">
    <property type="entry name" value="NB-ARC"/>
    <property type="match status" value="1"/>
</dbReference>
<name>A0ABN3A7A9_9ACTN</name>
<dbReference type="RefSeq" id="WP_344275459.1">
    <property type="nucleotide sequence ID" value="NZ_BAAAMR010000068.1"/>
</dbReference>
<evidence type="ECO:0000259" key="3">
    <source>
        <dbReference type="Pfam" id="PF00931"/>
    </source>
</evidence>
<feature type="domain" description="NB-ARC" evidence="3">
    <location>
        <begin position="145"/>
        <end position="292"/>
    </location>
</feature>
<keyword evidence="2" id="KW-0812">Transmembrane</keyword>
<keyword evidence="2" id="KW-1133">Transmembrane helix</keyword>
<proteinExistence type="predicted"/>
<keyword evidence="5" id="KW-1185">Reference proteome</keyword>
<dbReference type="PRINTS" id="PR00364">
    <property type="entry name" value="DISEASERSIST"/>
</dbReference>